<evidence type="ECO:0000313" key="2">
    <source>
        <dbReference type="EnsemblPlants" id="OB01G28500.1"/>
    </source>
</evidence>
<protein>
    <recommendedName>
        <fullName evidence="1">Fe2OG dioxygenase domain-containing protein</fullName>
    </recommendedName>
</protein>
<proteinExistence type="predicted"/>
<dbReference type="EnsemblPlants" id="OB01G28500.1">
    <property type="protein sequence ID" value="OB01G28500.1"/>
    <property type="gene ID" value="OB01G28500"/>
</dbReference>
<evidence type="ECO:0000259" key="1">
    <source>
        <dbReference type="PROSITE" id="PS51471"/>
    </source>
</evidence>
<accession>J3L0U4</accession>
<dbReference type="InterPro" id="IPR044861">
    <property type="entry name" value="IPNS-like_FE2OG_OXY"/>
</dbReference>
<dbReference type="HOGENOM" id="CLU_010119_8_4_1"/>
<dbReference type="Gramene" id="OB01G28500.1">
    <property type="protein sequence ID" value="OB01G28500.1"/>
    <property type="gene ID" value="OB01G28500"/>
</dbReference>
<reference evidence="2" key="2">
    <citation type="submission" date="2013-04" db="UniProtKB">
        <authorList>
            <consortium name="EnsemblPlants"/>
        </authorList>
    </citation>
    <scope>IDENTIFICATION</scope>
</reference>
<dbReference type="InterPro" id="IPR050231">
    <property type="entry name" value="Iron_ascorbate_oxido_reductase"/>
</dbReference>
<dbReference type="InterPro" id="IPR027443">
    <property type="entry name" value="IPNS-like_sf"/>
</dbReference>
<dbReference type="AlphaFoldDB" id="J3L0U4"/>
<dbReference type="InterPro" id="IPR005123">
    <property type="entry name" value="Oxoglu/Fe-dep_dioxygenase_dom"/>
</dbReference>
<name>J3L0U4_ORYBR</name>
<dbReference type="Proteomes" id="UP000006038">
    <property type="component" value="Chromosome 1"/>
</dbReference>
<dbReference type="Pfam" id="PF03171">
    <property type="entry name" value="2OG-FeII_Oxy"/>
    <property type="match status" value="1"/>
</dbReference>
<sequence length="156" mass="17018">YSPPCPEPERVVGTLEHTDPSLFTVLAQDAVGGLQVWHEEGGGGGWVDVAPVAGTLLVNVGDMLKVVSNDEYKSVEHRVVIKSSKDARVSIAVFFNPAKRDASDVFGPLPELLAAGRPARYRCFSVPEFIRSRRESGHGRSSLDLFKIAADQRQME</sequence>
<dbReference type="PANTHER" id="PTHR47990">
    <property type="entry name" value="2-OXOGLUTARATE (2OG) AND FE(II)-DEPENDENT OXYGENASE SUPERFAMILY PROTEIN-RELATED"/>
    <property type="match status" value="1"/>
</dbReference>
<feature type="domain" description="Fe2OG dioxygenase" evidence="1">
    <location>
        <begin position="1"/>
        <end position="97"/>
    </location>
</feature>
<organism evidence="2">
    <name type="scientific">Oryza brachyantha</name>
    <name type="common">malo sina</name>
    <dbReference type="NCBI Taxonomy" id="4533"/>
    <lineage>
        <taxon>Eukaryota</taxon>
        <taxon>Viridiplantae</taxon>
        <taxon>Streptophyta</taxon>
        <taxon>Embryophyta</taxon>
        <taxon>Tracheophyta</taxon>
        <taxon>Spermatophyta</taxon>
        <taxon>Magnoliopsida</taxon>
        <taxon>Liliopsida</taxon>
        <taxon>Poales</taxon>
        <taxon>Poaceae</taxon>
        <taxon>BOP clade</taxon>
        <taxon>Oryzoideae</taxon>
        <taxon>Oryzeae</taxon>
        <taxon>Oryzinae</taxon>
        <taxon>Oryza</taxon>
    </lineage>
</organism>
<keyword evidence="3" id="KW-1185">Reference proteome</keyword>
<reference evidence="2" key="1">
    <citation type="journal article" date="2013" name="Nat. Commun.">
        <title>Whole-genome sequencing of Oryza brachyantha reveals mechanisms underlying Oryza genome evolution.</title>
        <authorList>
            <person name="Chen J."/>
            <person name="Huang Q."/>
            <person name="Gao D."/>
            <person name="Wang J."/>
            <person name="Lang Y."/>
            <person name="Liu T."/>
            <person name="Li B."/>
            <person name="Bai Z."/>
            <person name="Luis Goicoechea J."/>
            <person name="Liang C."/>
            <person name="Chen C."/>
            <person name="Zhang W."/>
            <person name="Sun S."/>
            <person name="Liao Y."/>
            <person name="Zhang X."/>
            <person name="Yang L."/>
            <person name="Song C."/>
            <person name="Wang M."/>
            <person name="Shi J."/>
            <person name="Liu G."/>
            <person name="Liu J."/>
            <person name="Zhou H."/>
            <person name="Zhou W."/>
            <person name="Yu Q."/>
            <person name="An N."/>
            <person name="Chen Y."/>
            <person name="Cai Q."/>
            <person name="Wang B."/>
            <person name="Liu B."/>
            <person name="Min J."/>
            <person name="Huang Y."/>
            <person name="Wu H."/>
            <person name="Li Z."/>
            <person name="Zhang Y."/>
            <person name="Yin Y."/>
            <person name="Song W."/>
            <person name="Jiang J."/>
            <person name="Jackson S.A."/>
            <person name="Wing R.A."/>
            <person name="Wang J."/>
            <person name="Chen M."/>
        </authorList>
    </citation>
    <scope>NUCLEOTIDE SEQUENCE [LARGE SCALE GENOMIC DNA]</scope>
    <source>
        <strain evidence="2">cv. IRGC 101232</strain>
    </source>
</reference>
<dbReference type="SUPFAM" id="SSF51197">
    <property type="entry name" value="Clavaminate synthase-like"/>
    <property type="match status" value="1"/>
</dbReference>
<dbReference type="OMA" id="CFFRESH"/>
<dbReference type="eggNOG" id="KOG0143">
    <property type="taxonomic scope" value="Eukaryota"/>
</dbReference>
<dbReference type="PROSITE" id="PS51471">
    <property type="entry name" value="FE2OG_OXY"/>
    <property type="match status" value="1"/>
</dbReference>
<dbReference type="Gene3D" id="2.60.120.330">
    <property type="entry name" value="B-lactam Antibiotic, Isopenicillin N Synthase, Chain"/>
    <property type="match status" value="1"/>
</dbReference>
<evidence type="ECO:0000313" key="3">
    <source>
        <dbReference type="Proteomes" id="UP000006038"/>
    </source>
</evidence>